<gene>
    <name evidence="1" type="ORF">ATH84_101661</name>
</gene>
<comment type="caution">
    <text evidence="1">The sequence shown here is derived from an EMBL/GenBank/DDBJ whole genome shotgun (WGS) entry which is preliminary data.</text>
</comment>
<reference evidence="1 2" key="1">
    <citation type="submission" date="2018-08" db="EMBL/GenBank/DDBJ databases">
        <title>Genomic Encyclopedia of Archaeal and Bacterial Type Strains, Phase II (KMG-II): from individual species to whole genera.</title>
        <authorList>
            <person name="Goeker M."/>
        </authorList>
    </citation>
    <scope>NUCLEOTIDE SEQUENCE [LARGE SCALE GENOMIC DNA]</scope>
    <source>
        <strain evidence="1 2">DSM 582</strain>
    </source>
</reference>
<dbReference type="SUPFAM" id="SSF48557">
    <property type="entry name" value="L-aspartase-like"/>
    <property type="match status" value="1"/>
</dbReference>
<proteinExistence type="predicted"/>
<evidence type="ECO:0000313" key="2">
    <source>
        <dbReference type="Proteomes" id="UP000256794"/>
    </source>
</evidence>
<dbReference type="InterPro" id="IPR051546">
    <property type="entry name" value="Aspartate_Ammonia-Lyase"/>
</dbReference>
<accession>A0AAQ0HJ02</accession>
<dbReference type="Proteomes" id="UP000256794">
    <property type="component" value="Unassembled WGS sequence"/>
</dbReference>
<evidence type="ECO:0000313" key="1">
    <source>
        <dbReference type="EMBL" id="REG46201.1"/>
    </source>
</evidence>
<dbReference type="GO" id="GO:0006531">
    <property type="term" value="P:aspartate metabolic process"/>
    <property type="evidence" value="ECO:0007669"/>
    <property type="project" value="TreeGrafter"/>
</dbReference>
<name>A0AAQ0HJ02_PARVE</name>
<dbReference type="GO" id="GO:0008797">
    <property type="term" value="F:aspartate ammonia-lyase activity"/>
    <property type="evidence" value="ECO:0007669"/>
    <property type="project" value="TreeGrafter"/>
</dbReference>
<dbReference type="InterPro" id="IPR008948">
    <property type="entry name" value="L-Aspartase-like"/>
</dbReference>
<keyword evidence="2" id="KW-1185">Reference proteome</keyword>
<dbReference type="PANTHER" id="PTHR42696">
    <property type="entry name" value="ASPARTATE AMMONIA-LYASE"/>
    <property type="match status" value="1"/>
</dbReference>
<dbReference type="AlphaFoldDB" id="A0AAQ0HJ02"/>
<organism evidence="1 2">
    <name type="scientific">Paracoccus versutus</name>
    <name type="common">Thiobacillus versutus</name>
    <dbReference type="NCBI Taxonomy" id="34007"/>
    <lineage>
        <taxon>Bacteria</taxon>
        <taxon>Pseudomonadati</taxon>
        <taxon>Pseudomonadota</taxon>
        <taxon>Alphaproteobacteria</taxon>
        <taxon>Rhodobacterales</taxon>
        <taxon>Paracoccaceae</taxon>
        <taxon>Paracoccus</taxon>
    </lineage>
</organism>
<dbReference type="PANTHER" id="PTHR42696:SF2">
    <property type="entry name" value="ASPARTATE AMMONIA-LYASE"/>
    <property type="match status" value="1"/>
</dbReference>
<dbReference type="Gene3D" id="1.10.275.10">
    <property type="entry name" value="Fumarase/aspartase (N-terminal domain)"/>
    <property type="match status" value="1"/>
</dbReference>
<sequence length="120" mass="12855">MRGGIAIAIPDSTPIRVKHDSIGSREVPAPAYSGVHTLRGVENLPIAGKTLSITSDLIVAMAAIKEAAAHANCDFGLPDSIWPIQFLLPAERPHLGYRNMGRRPVETVLLFGSQEGQEDS</sequence>
<dbReference type="GO" id="GO:0005829">
    <property type="term" value="C:cytosol"/>
    <property type="evidence" value="ECO:0007669"/>
    <property type="project" value="TreeGrafter"/>
</dbReference>
<protein>
    <submittedName>
        <fullName evidence="1">Uncharacterized protein</fullName>
    </submittedName>
</protein>
<dbReference type="InterPro" id="IPR024083">
    <property type="entry name" value="Fumarase/histidase_N"/>
</dbReference>
<dbReference type="EMBL" id="QUMX01000016">
    <property type="protein sequence ID" value="REG46201.1"/>
    <property type="molecule type" value="Genomic_DNA"/>
</dbReference>